<dbReference type="AlphaFoldDB" id="A0A183IUU5"/>
<reference evidence="1 2" key="2">
    <citation type="submission" date="2018-11" db="EMBL/GenBank/DDBJ databases">
        <authorList>
            <consortium name="Pathogen Informatics"/>
        </authorList>
    </citation>
    <scope>NUCLEOTIDE SEQUENCE [LARGE SCALE GENOMIC DNA]</scope>
</reference>
<evidence type="ECO:0000313" key="3">
    <source>
        <dbReference type="WBParaSite" id="SBAD_0000766701-mRNA-1"/>
    </source>
</evidence>
<accession>A0A183IUU5</accession>
<evidence type="ECO:0000313" key="1">
    <source>
        <dbReference type="EMBL" id="VDP12961.1"/>
    </source>
</evidence>
<dbReference type="Proteomes" id="UP000270296">
    <property type="component" value="Unassembled WGS sequence"/>
</dbReference>
<keyword evidence="2" id="KW-1185">Reference proteome</keyword>
<organism evidence="3">
    <name type="scientific">Soboliphyme baturini</name>
    <dbReference type="NCBI Taxonomy" id="241478"/>
    <lineage>
        <taxon>Eukaryota</taxon>
        <taxon>Metazoa</taxon>
        <taxon>Ecdysozoa</taxon>
        <taxon>Nematoda</taxon>
        <taxon>Enoplea</taxon>
        <taxon>Dorylaimia</taxon>
        <taxon>Dioctophymatida</taxon>
        <taxon>Dioctophymatoidea</taxon>
        <taxon>Soboliphymatidae</taxon>
        <taxon>Soboliphyme</taxon>
    </lineage>
</organism>
<name>A0A183IUU5_9BILA</name>
<gene>
    <name evidence="1" type="ORF">SBAD_LOCUS7392</name>
</gene>
<protein>
    <submittedName>
        <fullName evidence="3">HEPN domain-containing protein</fullName>
    </submittedName>
</protein>
<evidence type="ECO:0000313" key="2">
    <source>
        <dbReference type="Proteomes" id="UP000270296"/>
    </source>
</evidence>
<dbReference type="EMBL" id="UZAM01010584">
    <property type="protein sequence ID" value="VDP12961.1"/>
    <property type="molecule type" value="Genomic_DNA"/>
</dbReference>
<dbReference type="WBParaSite" id="SBAD_0000766701-mRNA-1">
    <property type="protein sequence ID" value="SBAD_0000766701-mRNA-1"/>
    <property type="gene ID" value="SBAD_0000766701"/>
</dbReference>
<sequence length="104" mass="11897">MSTYEETELNLSKSGILEATAEYRDLNALACRLEVRKDIPGGHEWKQRVFYSHGVCIEACKAAAKALPKAKVGYWEKFGEVLESNFHTVNKMFCQTIRRLRGEK</sequence>
<proteinExistence type="predicted"/>
<reference evidence="3" key="1">
    <citation type="submission" date="2016-06" db="UniProtKB">
        <authorList>
            <consortium name="WormBaseParasite"/>
        </authorList>
    </citation>
    <scope>IDENTIFICATION</scope>
</reference>